<dbReference type="Gene3D" id="3.40.50.720">
    <property type="entry name" value="NAD(P)-binding Rossmann-like Domain"/>
    <property type="match status" value="1"/>
</dbReference>
<name>A0A915I6J6_ROMCU</name>
<dbReference type="GO" id="GO:0016491">
    <property type="term" value="F:oxidoreductase activity"/>
    <property type="evidence" value="ECO:0007669"/>
    <property type="project" value="UniProtKB-KW"/>
</dbReference>
<evidence type="ECO:0000256" key="1">
    <source>
        <dbReference type="ARBA" id="ARBA00023002"/>
    </source>
</evidence>
<dbReference type="WBParaSite" id="nRc.2.0.1.t09386-RA">
    <property type="protein sequence ID" value="nRc.2.0.1.t09386-RA"/>
    <property type="gene ID" value="nRc.2.0.1.g09386"/>
</dbReference>
<protein>
    <submittedName>
        <fullName evidence="4">Gfo/Idh/MocA-like oxidoreductase N-terminal domain-containing protein</fullName>
    </submittedName>
</protein>
<dbReference type="SUPFAM" id="SSF51735">
    <property type="entry name" value="NAD(P)-binding Rossmann-fold domains"/>
    <property type="match status" value="1"/>
</dbReference>
<organism evidence="3 4">
    <name type="scientific">Romanomermis culicivorax</name>
    <name type="common">Nematode worm</name>
    <dbReference type="NCBI Taxonomy" id="13658"/>
    <lineage>
        <taxon>Eukaryota</taxon>
        <taxon>Metazoa</taxon>
        <taxon>Ecdysozoa</taxon>
        <taxon>Nematoda</taxon>
        <taxon>Enoplea</taxon>
        <taxon>Dorylaimia</taxon>
        <taxon>Mermithida</taxon>
        <taxon>Mermithoidea</taxon>
        <taxon>Mermithidae</taxon>
        <taxon>Romanomermis</taxon>
    </lineage>
</organism>
<evidence type="ECO:0000313" key="4">
    <source>
        <dbReference type="WBParaSite" id="nRc.2.0.1.t09386-RA"/>
    </source>
</evidence>
<dbReference type="GO" id="GO:0000166">
    <property type="term" value="F:nucleotide binding"/>
    <property type="evidence" value="ECO:0007669"/>
    <property type="project" value="InterPro"/>
</dbReference>
<dbReference type="AlphaFoldDB" id="A0A915I6J6"/>
<dbReference type="Gene3D" id="3.30.360.10">
    <property type="entry name" value="Dihydrodipicolinate Reductase, domain 2"/>
    <property type="match status" value="1"/>
</dbReference>
<evidence type="ECO:0000259" key="2">
    <source>
        <dbReference type="Pfam" id="PF01408"/>
    </source>
</evidence>
<dbReference type="InterPro" id="IPR000683">
    <property type="entry name" value="Gfo/Idh/MocA-like_OxRdtase_N"/>
</dbReference>
<feature type="domain" description="Gfo/Idh/MocA-like oxidoreductase N-terminal" evidence="2">
    <location>
        <begin position="26"/>
        <end position="113"/>
    </location>
</feature>
<evidence type="ECO:0000313" key="3">
    <source>
        <dbReference type="Proteomes" id="UP000887565"/>
    </source>
</evidence>
<dbReference type="InterPro" id="IPR050463">
    <property type="entry name" value="Gfo/Idh/MocA_oxidrdct_glycsds"/>
</dbReference>
<reference evidence="4" key="1">
    <citation type="submission" date="2022-11" db="UniProtKB">
        <authorList>
            <consortium name="WormBaseParasite"/>
        </authorList>
    </citation>
    <scope>IDENTIFICATION</scope>
</reference>
<accession>A0A915I6J6</accession>
<keyword evidence="3" id="KW-1185">Reference proteome</keyword>
<proteinExistence type="predicted"/>
<dbReference type="InterPro" id="IPR036291">
    <property type="entry name" value="NAD(P)-bd_dom_sf"/>
</dbReference>
<dbReference type="Pfam" id="PF01408">
    <property type="entry name" value="GFO_IDH_MocA"/>
    <property type="match status" value="1"/>
</dbReference>
<keyword evidence="1" id="KW-0560">Oxidoreductase</keyword>
<dbReference type="PANTHER" id="PTHR43818">
    <property type="entry name" value="BCDNA.GH03377"/>
    <property type="match status" value="1"/>
</dbReference>
<dbReference type="Proteomes" id="UP000887565">
    <property type="component" value="Unplaced"/>
</dbReference>
<sequence length="221" mass="24500">MAKNVGLIFGGKIENCEFFLECLSKWKYNIAALWTPKLEITVQLAAGFGIPFAANKPDDVVLRKDVEMVIIDCRPSLKCHIVLSALGIGKHVLCSAPMSLNLQEAISLLDASKYYPQLLAHVAYSNELRPALIKIRDHLINNSLGSSLFCDVNIKCPPISSENVYDWTWDCDAGGGVLNQIGSYFIDAMRFLLSAKARHVLGTLCRLNSKNGRNGQYSEHR</sequence>
<dbReference type="PANTHER" id="PTHR43818:SF11">
    <property type="entry name" value="BCDNA.GH03377"/>
    <property type="match status" value="1"/>
</dbReference>
<dbReference type="OMA" id="CHIVLSA"/>